<dbReference type="PANTHER" id="PTHR31286">
    <property type="entry name" value="GLYCINE-RICH CELL WALL STRUCTURAL PROTEIN 1.8-LIKE"/>
    <property type="match status" value="1"/>
</dbReference>
<evidence type="ECO:0000313" key="4">
    <source>
        <dbReference type="RefSeq" id="XP_010451695.1"/>
    </source>
</evidence>
<proteinExistence type="predicted"/>
<evidence type="ECO:0000313" key="3">
    <source>
        <dbReference type="Proteomes" id="UP000694864"/>
    </source>
</evidence>
<sequence length="387" mass="42484">MGFNEGKASVEIPDDVLANSTPLWEDFLLGKFLDTAPHVGKVHMILNKIWKQGTVSSKIDVYEVNATILRFRVSDPILRARILKRGMWNIAEVSMVVSWWSPITEKEQPEERFIPLWVHLKKVPMHLFSWAGLSFIASAVGSPVRLHPETGTCSNFDVAKVFVNADLSKVPPISISYSKNGSDFSVDFHYPWLPPRCPPCEKWGHLAARCGVDKPMEVSPPPVQEERSSGLASATMLEKEDTTNVVPPVLSDSGFVLIENTNGLVDEVHSPVGQSVASDEWFVVSPSKMSRSPGKSAAQQSTKPPIVSASKFVVLSVNEDDEEGEIVEEGVTEVVGKPSTVNTDNSLGVTSEDSMLQTASHTTNATNDNGRGRRPPSARITQRKQKE</sequence>
<feature type="domain" description="DUF4283" evidence="2">
    <location>
        <begin position="23"/>
        <end position="102"/>
    </location>
</feature>
<reference evidence="3" key="1">
    <citation type="journal article" date="2014" name="Nat. Commun.">
        <title>The emerging biofuel crop Camelina sativa retains a highly undifferentiated hexaploid genome structure.</title>
        <authorList>
            <person name="Kagale S."/>
            <person name="Koh C."/>
            <person name="Nixon J."/>
            <person name="Bollina V."/>
            <person name="Clarke W.E."/>
            <person name="Tuteja R."/>
            <person name="Spillane C."/>
            <person name="Robinson S.J."/>
            <person name="Links M.G."/>
            <person name="Clarke C."/>
            <person name="Higgins E.E."/>
            <person name="Huebert T."/>
            <person name="Sharpe A.G."/>
            <person name="Parkin I.A."/>
        </authorList>
    </citation>
    <scope>NUCLEOTIDE SEQUENCE [LARGE SCALE GENOMIC DNA]</scope>
    <source>
        <strain evidence="3">cv. DH55</strain>
    </source>
</reference>
<dbReference type="GeneID" id="104733854"/>
<organism evidence="3 4">
    <name type="scientific">Camelina sativa</name>
    <name type="common">False flax</name>
    <name type="synonym">Myagrum sativum</name>
    <dbReference type="NCBI Taxonomy" id="90675"/>
    <lineage>
        <taxon>Eukaryota</taxon>
        <taxon>Viridiplantae</taxon>
        <taxon>Streptophyta</taxon>
        <taxon>Embryophyta</taxon>
        <taxon>Tracheophyta</taxon>
        <taxon>Spermatophyta</taxon>
        <taxon>Magnoliopsida</taxon>
        <taxon>eudicotyledons</taxon>
        <taxon>Gunneridae</taxon>
        <taxon>Pentapetalae</taxon>
        <taxon>rosids</taxon>
        <taxon>malvids</taxon>
        <taxon>Brassicales</taxon>
        <taxon>Brassicaceae</taxon>
        <taxon>Camelineae</taxon>
        <taxon>Camelina</taxon>
    </lineage>
</organism>
<dbReference type="Pfam" id="PF14111">
    <property type="entry name" value="DUF4283"/>
    <property type="match status" value="1"/>
</dbReference>
<accession>A0ABM0V6M5</accession>
<evidence type="ECO:0000259" key="2">
    <source>
        <dbReference type="Pfam" id="PF14111"/>
    </source>
</evidence>
<feature type="region of interest" description="Disordered" evidence="1">
    <location>
        <begin position="336"/>
        <end position="387"/>
    </location>
</feature>
<evidence type="ECO:0000256" key="1">
    <source>
        <dbReference type="SAM" id="MobiDB-lite"/>
    </source>
</evidence>
<feature type="compositionally biased region" description="Basic residues" evidence="1">
    <location>
        <begin position="372"/>
        <end position="387"/>
    </location>
</feature>
<feature type="compositionally biased region" description="Polar residues" evidence="1">
    <location>
        <begin position="339"/>
        <end position="369"/>
    </location>
</feature>
<dbReference type="RefSeq" id="XP_010451695.1">
    <property type="nucleotide sequence ID" value="XM_010453393.1"/>
</dbReference>
<name>A0ABM0V6M5_CAMSA</name>
<protein>
    <submittedName>
        <fullName evidence="4">Uncharacterized protein LOC104733854</fullName>
    </submittedName>
</protein>
<dbReference type="InterPro" id="IPR025558">
    <property type="entry name" value="DUF4283"/>
</dbReference>
<keyword evidence="3" id="KW-1185">Reference proteome</keyword>
<reference evidence="4" key="2">
    <citation type="submission" date="2025-08" db="UniProtKB">
        <authorList>
            <consortium name="RefSeq"/>
        </authorList>
    </citation>
    <scope>IDENTIFICATION</scope>
    <source>
        <tissue evidence="4">Leaf</tissue>
    </source>
</reference>
<dbReference type="PANTHER" id="PTHR31286:SF148">
    <property type="entry name" value="DUF4283 DOMAIN-CONTAINING PROTEIN"/>
    <property type="match status" value="1"/>
</dbReference>
<dbReference type="Proteomes" id="UP000694864">
    <property type="component" value="Chromosome 12"/>
</dbReference>
<gene>
    <name evidence="4" type="primary">LOC104733854</name>
</gene>
<dbReference type="InterPro" id="IPR040256">
    <property type="entry name" value="At4g02000-like"/>
</dbReference>